<comment type="cofactor">
    <cofactor evidence="1 13">
        <name>heme</name>
        <dbReference type="ChEBI" id="CHEBI:30413"/>
    </cofactor>
</comment>
<keyword evidence="12 15" id="KW-0472">Membrane</keyword>
<comment type="similarity">
    <text evidence="4 14">Belongs to the cytochrome P450 family.</text>
</comment>
<reference evidence="16 17" key="1">
    <citation type="submission" date="2017-12" db="EMBL/GenBank/DDBJ databases">
        <title>Hemimetabolous genomes reveal molecular basis of termite eusociality.</title>
        <authorList>
            <person name="Harrison M.C."/>
            <person name="Jongepier E."/>
            <person name="Robertson H.M."/>
            <person name="Arning N."/>
            <person name="Bitard-Feildel T."/>
            <person name="Chao H."/>
            <person name="Childers C.P."/>
            <person name="Dinh H."/>
            <person name="Doddapaneni H."/>
            <person name="Dugan S."/>
            <person name="Gowin J."/>
            <person name="Greiner C."/>
            <person name="Han Y."/>
            <person name="Hu H."/>
            <person name="Hughes D.S.T."/>
            <person name="Huylmans A.-K."/>
            <person name="Kemena C."/>
            <person name="Kremer L.P.M."/>
            <person name="Lee S.L."/>
            <person name="Lopez-Ezquerra A."/>
            <person name="Mallet L."/>
            <person name="Monroy-Kuhn J.M."/>
            <person name="Moser A."/>
            <person name="Murali S.C."/>
            <person name="Muzny D.M."/>
            <person name="Otani S."/>
            <person name="Piulachs M.-D."/>
            <person name="Poelchau M."/>
            <person name="Qu J."/>
            <person name="Schaub F."/>
            <person name="Wada-Katsumata A."/>
            <person name="Worley K.C."/>
            <person name="Xie Q."/>
            <person name="Ylla G."/>
            <person name="Poulsen M."/>
            <person name="Gibbs R.A."/>
            <person name="Schal C."/>
            <person name="Richards S."/>
            <person name="Belles X."/>
            <person name="Korb J."/>
            <person name="Bornberg-Bauer E."/>
        </authorList>
    </citation>
    <scope>NUCLEOTIDE SEQUENCE [LARGE SCALE GENOMIC DNA]</scope>
    <source>
        <tissue evidence="16">Whole body</tissue>
    </source>
</reference>
<dbReference type="PANTHER" id="PTHR24292">
    <property type="entry name" value="CYTOCHROME P450"/>
    <property type="match status" value="1"/>
</dbReference>
<dbReference type="GO" id="GO:0020037">
    <property type="term" value="F:heme binding"/>
    <property type="evidence" value="ECO:0007669"/>
    <property type="project" value="InterPro"/>
</dbReference>
<dbReference type="FunFam" id="1.10.630.10:FF:000042">
    <property type="entry name" value="Cytochrome P450"/>
    <property type="match status" value="1"/>
</dbReference>
<sequence>MNTTVVYLMISLSATFLGIFLVFYAYCKYRYSYWKKKGVAYLEPSFPFGNIGDALLQRKSVGLQFQDIYNKLAGHELGGAFSFIRPILIVREPEMIKNIVVKDFVHFHDHGTYFDEENDPLSAHLFMLTGYKWKNLRTKLTPTFTSGKIKTMFQILVDCGNELKKHVDQSAANGETLEVKDILAKFSTDVIATFAFGVQCNCLKNPDAEFRKWGRKIFETNMKTGVRDLAMFVAPALASIIKIPFVPRDVTQYFKKMVKETVEYRENNSVKRNDFIQLLIQMKKEGTVYMNKKLDDTLKADSLNDAGLTMNEIAAQAFVFFAAGFETSSTTMSFCLYELAMNQDVQERVQEEIDAALRKHEDKITYEAIQEMEYLDNVITETLRKYPPVPFLTRECTKKYKIPGTDVAIEKGTLVIIPVIGLHMDEKYYPDSEKFDPNRFSEKLKNKRPQFTYLPFGEGPRICIGMRFGLLQTKVGLVSLLSKYSFHVSNKTSMPLKLDKKSFITSAVGGMWLKITKRI</sequence>
<evidence type="ECO:0000256" key="13">
    <source>
        <dbReference type="PIRSR" id="PIRSR602401-1"/>
    </source>
</evidence>
<dbReference type="FunCoup" id="A0A2J7PZW5">
    <property type="interactions" value="15"/>
</dbReference>
<evidence type="ECO:0000256" key="11">
    <source>
        <dbReference type="ARBA" id="ARBA00023033"/>
    </source>
</evidence>
<dbReference type="PRINTS" id="PR00385">
    <property type="entry name" value="P450"/>
</dbReference>
<evidence type="ECO:0000313" key="17">
    <source>
        <dbReference type="Proteomes" id="UP000235965"/>
    </source>
</evidence>
<proteinExistence type="inferred from homology"/>
<evidence type="ECO:0000256" key="7">
    <source>
        <dbReference type="ARBA" id="ARBA00022824"/>
    </source>
</evidence>
<dbReference type="Pfam" id="PF00067">
    <property type="entry name" value="p450"/>
    <property type="match status" value="1"/>
</dbReference>
<dbReference type="GO" id="GO:0005789">
    <property type="term" value="C:endoplasmic reticulum membrane"/>
    <property type="evidence" value="ECO:0007669"/>
    <property type="project" value="UniProtKB-SubCell"/>
</dbReference>
<evidence type="ECO:0000256" key="4">
    <source>
        <dbReference type="ARBA" id="ARBA00010617"/>
    </source>
</evidence>
<keyword evidence="10 13" id="KW-0408">Iron</keyword>
<keyword evidence="9 14" id="KW-0560">Oxidoreductase</keyword>
<dbReference type="Gene3D" id="1.10.630.10">
    <property type="entry name" value="Cytochrome P450"/>
    <property type="match status" value="1"/>
</dbReference>
<evidence type="ECO:0000256" key="5">
    <source>
        <dbReference type="ARBA" id="ARBA00022617"/>
    </source>
</evidence>
<keyword evidence="6 13" id="KW-0479">Metal-binding</keyword>
<keyword evidence="15" id="KW-1133">Transmembrane helix</keyword>
<keyword evidence="15" id="KW-0812">Transmembrane</keyword>
<dbReference type="GO" id="GO:0016705">
    <property type="term" value="F:oxidoreductase activity, acting on paired donors, with incorporation or reduction of molecular oxygen"/>
    <property type="evidence" value="ECO:0007669"/>
    <property type="project" value="InterPro"/>
</dbReference>
<keyword evidence="8" id="KW-0492">Microsome</keyword>
<dbReference type="STRING" id="105785.A0A2J7PZW5"/>
<comment type="caution">
    <text evidence="16">The sequence shown here is derived from an EMBL/GenBank/DDBJ whole genome shotgun (WGS) entry which is preliminary data.</text>
</comment>
<dbReference type="GO" id="GO:0005506">
    <property type="term" value="F:iron ion binding"/>
    <property type="evidence" value="ECO:0007669"/>
    <property type="project" value="InterPro"/>
</dbReference>
<dbReference type="GO" id="GO:0004497">
    <property type="term" value="F:monooxygenase activity"/>
    <property type="evidence" value="ECO:0007669"/>
    <property type="project" value="UniProtKB-KW"/>
</dbReference>
<evidence type="ECO:0000256" key="12">
    <source>
        <dbReference type="ARBA" id="ARBA00023136"/>
    </source>
</evidence>
<evidence type="ECO:0000256" key="2">
    <source>
        <dbReference type="ARBA" id="ARBA00004174"/>
    </source>
</evidence>
<gene>
    <name evidence="16" type="primary">Cyp6a14_6</name>
    <name evidence="16" type="ORF">B7P43_G05281</name>
</gene>
<evidence type="ECO:0000256" key="10">
    <source>
        <dbReference type="ARBA" id="ARBA00023004"/>
    </source>
</evidence>
<evidence type="ECO:0000256" key="8">
    <source>
        <dbReference type="ARBA" id="ARBA00022848"/>
    </source>
</evidence>
<accession>A0A2J7PZW5</accession>
<organism evidence="16 17">
    <name type="scientific">Cryptotermes secundus</name>
    <dbReference type="NCBI Taxonomy" id="105785"/>
    <lineage>
        <taxon>Eukaryota</taxon>
        <taxon>Metazoa</taxon>
        <taxon>Ecdysozoa</taxon>
        <taxon>Arthropoda</taxon>
        <taxon>Hexapoda</taxon>
        <taxon>Insecta</taxon>
        <taxon>Pterygota</taxon>
        <taxon>Neoptera</taxon>
        <taxon>Polyneoptera</taxon>
        <taxon>Dictyoptera</taxon>
        <taxon>Blattodea</taxon>
        <taxon>Blattoidea</taxon>
        <taxon>Termitoidae</taxon>
        <taxon>Kalotermitidae</taxon>
        <taxon>Cryptotermitinae</taxon>
        <taxon>Cryptotermes</taxon>
    </lineage>
</organism>
<dbReference type="InParanoid" id="A0A2J7PZW5"/>
<dbReference type="InterPro" id="IPR001128">
    <property type="entry name" value="Cyt_P450"/>
</dbReference>
<comment type="subcellular location">
    <subcellularLocation>
        <location evidence="3">Endoplasmic reticulum membrane</location>
        <topology evidence="3">Peripheral membrane protein</topology>
    </subcellularLocation>
    <subcellularLocation>
        <location evidence="2">Microsome membrane</location>
        <topology evidence="2">Peripheral membrane protein</topology>
    </subcellularLocation>
</comment>
<dbReference type="Proteomes" id="UP000235965">
    <property type="component" value="Unassembled WGS sequence"/>
</dbReference>
<evidence type="ECO:0000256" key="1">
    <source>
        <dbReference type="ARBA" id="ARBA00001971"/>
    </source>
</evidence>
<dbReference type="InterPro" id="IPR036396">
    <property type="entry name" value="Cyt_P450_sf"/>
</dbReference>
<feature type="binding site" description="axial binding residue" evidence="13">
    <location>
        <position position="463"/>
    </location>
    <ligand>
        <name>heme</name>
        <dbReference type="ChEBI" id="CHEBI:30413"/>
    </ligand>
    <ligandPart>
        <name>Fe</name>
        <dbReference type="ChEBI" id="CHEBI:18248"/>
    </ligandPart>
</feature>
<keyword evidence="5 13" id="KW-0349">Heme</keyword>
<feature type="transmembrane region" description="Helical" evidence="15">
    <location>
        <begin position="6"/>
        <end position="27"/>
    </location>
</feature>
<keyword evidence="17" id="KW-1185">Reference proteome</keyword>
<dbReference type="InterPro" id="IPR002401">
    <property type="entry name" value="Cyt_P450_E_grp-I"/>
</dbReference>
<evidence type="ECO:0000256" key="9">
    <source>
        <dbReference type="ARBA" id="ARBA00023002"/>
    </source>
</evidence>
<dbReference type="PRINTS" id="PR00463">
    <property type="entry name" value="EP450I"/>
</dbReference>
<dbReference type="SUPFAM" id="SSF48264">
    <property type="entry name" value="Cytochrome P450"/>
    <property type="match status" value="1"/>
</dbReference>
<keyword evidence="11 14" id="KW-0503">Monooxygenase</keyword>
<dbReference type="CDD" id="cd11056">
    <property type="entry name" value="CYP6-like"/>
    <property type="match status" value="1"/>
</dbReference>
<dbReference type="AlphaFoldDB" id="A0A2J7PZW5"/>
<dbReference type="OrthoDB" id="2789670at2759"/>
<evidence type="ECO:0000256" key="14">
    <source>
        <dbReference type="RuleBase" id="RU000461"/>
    </source>
</evidence>
<evidence type="ECO:0000256" key="6">
    <source>
        <dbReference type="ARBA" id="ARBA00022723"/>
    </source>
</evidence>
<evidence type="ECO:0000313" key="16">
    <source>
        <dbReference type="EMBL" id="PNF21870.1"/>
    </source>
</evidence>
<keyword evidence="7" id="KW-0256">Endoplasmic reticulum</keyword>
<evidence type="ECO:0000256" key="3">
    <source>
        <dbReference type="ARBA" id="ARBA00004406"/>
    </source>
</evidence>
<dbReference type="EMBL" id="NEVH01020331">
    <property type="protein sequence ID" value="PNF21870.1"/>
    <property type="molecule type" value="Genomic_DNA"/>
</dbReference>
<dbReference type="PANTHER" id="PTHR24292:SF100">
    <property type="entry name" value="CYTOCHROME P450 6A16, ISOFORM B-RELATED"/>
    <property type="match status" value="1"/>
</dbReference>
<dbReference type="PROSITE" id="PS00086">
    <property type="entry name" value="CYTOCHROME_P450"/>
    <property type="match status" value="1"/>
</dbReference>
<dbReference type="InterPro" id="IPR050476">
    <property type="entry name" value="Insect_CytP450_Detox"/>
</dbReference>
<dbReference type="InterPro" id="IPR017972">
    <property type="entry name" value="Cyt_P450_CS"/>
</dbReference>
<name>A0A2J7PZW5_9NEOP</name>
<protein>
    <submittedName>
        <fullName evidence="16">Putative cytochrome P450 6a14</fullName>
    </submittedName>
</protein>
<evidence type="ECO:0000256" key="15">
    <source>
        <dbReference type="SAM" id="Phobius"/>
    </source>
</evidence>